<sequence>MRQRRWLELLKDYDCELLNHPGKANVVAYALSRKSYGNEIKVTLSKIDVITSLVEDIKASQVKALREENLKAKIMRFEVALLVAGNEARCSQLCGKVHHLSASQSGTSKALWKFITIGHSGMEVGAHHYGLRHQATKELEGT</sequence>
<reference evidence="1 2" key="2">
    <citation type="journal article" date="2022" name="Mol. Ecol. Resour.">
        <title>The genomes of chicory, endive, great burdock and yacon provide insights into Asteraceae paleo-polyploidization history and plant inulin production.</title>
        <authorList>
            <person name="Fan W."/>
            <person name="Wang S."/>
            <person name="Wang H."/>
            <person name="Wang A."/>
            <person name="Jiang F."/>
            <person name="Liu H."/>
            <person name="Zhao H."/>
            <person name="Xu D."/>
            <person name="Zhang Y."/>
        </authorList>
    </citation>
    <scope>NUCLEOTIDE SEQUENCE [LARGE SCALE GENOMIC DNA]</scope>
    <source>
        <strain evidence="2">cv. Niubang</strain>
    </source>
</reference>
<comment type="caution">
    <text evidence="1">The sequence shown here is derived from an EMBL/GenBank/DDBJ whole genome shotgun (WGS) entry which is preliminary data.</text>
</comment>
<dbReference type="EMBL" id="CM042064">
    <property type="protein sequence ID" value="KAI3665138.1"/>
    <property type="molecule type" value="Genomic_DNA"/>
</dbReference>
<dbReference type="Proteomes" id="UP001055879">
    <property type="component" value="Linkage Group LG18"/>
</dbReference>
<protein>
    <submittedName>
        <fullName evidence="1">Uncharacterized protein</fullName>
    </submittedName>
</protein>
<reference evidence="2" key="1">
    <citation type="journal article" date="2022" name="Mol. Ecol. Resour.">
        <title>The genomes of chicory, endive, great burdock and yacon provide insights into Asteraceae palaeo-polyploidization history and plant inulin production.</title>
        <authorList>
            <person name="Fan W."/>
            <person name="Wang S."/>
            <person name="Wang H."/>
            <person name="Wang A."/>
            <person name="Jiang F."/>
            <person name="Liu H."/>
            <person name="Zhao H."/>
            <person name="Xu D."/>
            <person name="Zhang Y."/>
        </authorList>
    </citation>
    <scope>NUCLEOTIDE SEQUENCE [LARGE SCALE GENOMIC DNA]</scope>
    <source>
        <strain evidence="2">cv. Niubang</strain>
    </source>
</reference>
<accession>A0ACB8XEH4</accession>
<proteinExistence type="predicted"/>
<evidence type="ECO:0000313" key="1">
    <source>
        <dbReference type="EMBL" id="KAI3665138.1"/>
    </source>
</evidence>
<evidence type="ECO:0000313" key="2">
    <source>
        <dbReference type="Proteomes" id="UP001055879"/>
    </source>
</evidence>
<name>A0ACB8XEH4_ARCLA</name>
<keyword evidence="2" id="KW-1185">Reference proteome</keyword>
<gene>
    <name evidence="1" type="ORF">L6452_43758</name>
</gene>
<organism evidence="1 2">
    <name type="scientific">Arctium lappa</name>
    <name type="common">Greater burdock</name>
    <name type="synonym">Lappa major</name>
    <dbReference type="NCBI Taxonomy" id="4217"/>
    <lineage>
        <taxon>Eukaryota</taxon>
        <taxon>Viridiplantae</taxon>
        <taxon>Streptophyta</taxon>
        <taxon>Embryophyta</taxon>
        <taxon>Tracheophyta</taxon>
        <taxon>Spermatophyta</taxon>
        <taxon>Magnoliopsida</taxon>
        <taxon>eudicotyledons</taxon>
        <taxon>Gunneridae</taxon>
        <taxon>Pentapetalae</taxon>
        <taxon>asterids</taxon>
        <taxon>campanulids</taxon>
        <taxon>Asterales</taxon>
        <taxon>Asteraceae</taxon>
        <taxon>Carduoideae</taxon>
        <taxon>Cardueae</taxon>
        <taxon>Arctiinae</taxon>
        <taxon>Arctium</taxon>
    </lineage>
</organism>